<protein>
    <submittedName>
        <fullName evidence="1">Uncharacterized protein</fullName>
    </submittedName>
</protein>
<reference evidence="1" key="1">
    <citation type="journal article" date="2023" name="Nat. Commun.">
        <title>Diploid and tetraploid genomes of Acorus and the evolution of monocots.</title>
        <authorList>
            <person name="Ma L."/>
            <person name="Liu K.W."/>
            <person name="Li Z."/>
            <person name="Hsiao Y.Y."/>
            <person name="Qi Y."/>
            <person name="Fu T."/>
            <person name="Tang G.D."/>
            <person name="Zhang D."/>
            <person name="Sun W.H."/>
            <person name="Liu D.K."/>
            <person name="Li Y."/>
            <person name="Chen G.Z."/>
            <person name="Liu X.D."/>
            <person name="Liao X.Y."/>
            <person name="Jiang Y.T."/>
            <person name="Yu X."/>
            <person name="Hao Y."/>
            <person name="Huang J."/>
            <person name="Zhao X.W."/>
            <person name="Ke S."/>
            <person name="Chen Y.Y."/>
            <person name="Wu W.L."/>
            <person name="Hsu J.L."/>
            <person name="Lin Y.F."/>
            <person name="Huang M.D."/>
            <person name="Li C.Y."/>
            <person name="Huang L."/>
            <person name="Wang Z.W."/>
            <person name="Zhao X."/>
            <person name="Zhong W.Y."/>
            <person name="Peng D.H."/>
            <person name="Ahmad S."/>
            <person name="Lan S."/>
            <person name="Zhang J.S."/>
            <person name="Tsai W.C."/>
            <person name="Van de Peer Y."/>
            <person name="Liu Z.J."/>
        </authorList>
    </citation>
    <scope>NUCLEOTIDE SEQUENCE</scope>
    <source>
        <strain evidence="1">SCP</strain>
    </source>
</reference>
<evidence type="ECO:0000313" key="2">
    <source>
        <dbReference type="Proteomes" id="UP001179952"/>
    </source>
</evidence>
<keyword evidence="2" id="KW-1185">Reference proteome</keyword>
<sequence length="128" mass="14380">MEDAGELFNQMVMGLRPDVMIGWLQSVTRCMHLCGSDMCPLLWRGTWQGKSSALHDADCVNPWEACWRAGEVSATNPLSRPIVEQGIEVHTIGDQIVNSLRHGKLLYRKVTPNWVIKVFSPGLVYVLD</sequence>
<organism evidence="1 2">
    <name type="scientific">Acorus gramineus</name>
    <name type="common">Dwarf sweet flag</name>
    <dbReference type="NCBI Taxonomy" id="55184"/>
    <lineage>
        <taxon>Eukaryota</taxon>
        <taxon>Viridiplantae</taxon>
        <taxon>Streptophyta</taxon>
        <taxon>Embryophyta</taxon>
        <taxon>Tracheophyta</taxon>
        <taxon>Spermatophyta</taxon>
        <taxon>Magnoliopsida</taxon>
        <taxon>Liliopsida</taxon>
        <taxon>Acoraceae</taxon>
        <taxon>Acorus</taxon>
    </lineage>
</organism>
<gene>
    <name evidence="1" type="ORF">QJS04_geneDACA020483</name>
</gene>
<reference evidence="1" key="2">
    <citation type="submission" date="2023-06" db="EMBL/GenBank/DDBJ databases">
        <authorList>
            <person name="Ma L."/>
            <person name="Liu K.-W."/>
            <person name="Li Z."/>
            <person name="Hsiao Y.-Y."/>
            <person name="Qi Y."/>
            <person name="Fu T."/>
            <person name="Tang G."/>
            <person name="Zhang D."/>
            <person name="Sun W.-H."/>
            <person name="Liu D.-K."/>
            <person name="Li Y."/>
            <person name="Chen G.-Z."/>
            <person name="Liu X.-D."/>
            <person name="Liao X.-Y."/>
            <person name="Jiang Y.-T."/>
            <person name="Yu X."/>
            <person name="Hao Y."/>
            <person name="Huang J."/>
            <person name="Zhao X.-W."/>
            <person name="Ke S."/>
            <person name="Chen Y.-Y."/>
            <person name="Wu W.-L."/>
            <person name="Hsu J.-L."/>
            <person name="Lin Y.-F."/>
            <person name="Huang M.-D."/>
            <person name="Li C.-Y."/>
            <person name="Huang L."/>
            <person name="Wang Z.-W."/>
            <person name="Zhao X."/>
            <person name="Zhong W.-Y."/>
            <person name="Peng D.-H."/>
            <person name="Ahmad S."/>
            <person name="Lan S."/>
            <person name="Zhang J.-S."/>
            <person name="Tsai W.-C."/>
            <person name="Van De Peer Y."/>
            <person name="Liu Z.-J."/>
        </authorList>
    </citation>
    <scope>NUCLEOTIDE SEQUENCE</scope>
    <source>
        <strain evidence="1">SCP</strain>
        <tissue evidence="1">Leaves</tissue>
    </source>
</reference>
<dbReference type="Proteomes" id="UP001179952">
    <property type="component" value="Unassembled WGS sequence"/>
</dbReference>
<dbReference type="AlphaFoldDB" id="A0AAV9ADW5"/>
<evidence type="ECO:0000313" key="1">
    <source>
        <dbReference type="EMBL" id="KAK1262516.1"/>
    </source>
</evidence>
<proteinExistence type="predicted"/>
<name>A0AAV9ADW5_ACOGR</name>
<dbReference type="EMBL" id="JAUJYN010000010">
    <property type="protein sequence ID" value="KAK1262516.1"/>
    <property type="molecule type" value="Genomic_DNA"/>
</dbReference>
<comment type="caution">
    <text evidence="1">The sequence shown here is derived from an EMBL/GenBank/DDBJ whole genome shotgun (WGS) entry which is preliminary data.</text>
</comment>
<accession>A0AAV9ADW5</accession>